<feature type="domain" description="Ketosynthase family 3 (KS3)" evidence="2">
    <location>
        <begin position="1"/>
        <end position="122"/>
    </location>
</feature>
<dbReference type="KEGG" id="dqu:106750986"/>
<dbReference type="InterPro" id="IPR050091">
    <property type="entry name" value="PKS_NRPS_Biosynth_Enz"/>
</dbReference>
<reference evidence="4" key="1">
    <citation type="submission" date="2025-08" db="UniProtKB">
        <authorList>
            <consortium name="RefSeq"/>
        </authorList>
    </citation>
    <scope>IDENTIFICATION</scope>
</reference>
<dbReference type="Proteomes" id="UP000515204">
    <property type="component" value="Unplaced"/>
</dbReference>
<keyword evidence="3" id="KW-1185">Reference proteome</keyword>
<dbReference type="RefSeq" id="XP_014487192.1">
    <property type="nucleotide sequence ID" value="XM_014631706.1"/>
</dbReference>
<dbReference type="OrthoDB" id="329835at2759"/>
<dbReference type="PROSITE" id="PS52004">
    <property type="entry name" value="KS3_2"/>
    <property type="match status" value="1"/>
</dbReference>
<accession>A0A6P3YB02</accession>
<sequence>FAGFETLGSKKSLMASWITHWLGIKGPSYIIDTACSSSLYAMERAYRILRSGEADDMIVAGSQLCLNPLVNMQLMRLGVLSPDGYSRPFDIDANGYMRSESMTVVYLQKAKNAKRIYATLIH</sequence>
<evidence type="ECO:0000313" key="3">
    <source>
        <dbReference type="Proteomes" id="UP000515204"/>
    </source>
</evidence>
<evidence type="ECO:0000259" key="2">
    <source>
        <dbReference type="PROSITE" id="PS52004"/>
    </source>
</evidence>
<dbReference type="AlphaFoldDB" id="A0A6P3YB02"/>
<feature type="non-terminal residue" evidence="4">
    <location>
        <position position="122"/>
    </location>
</feature>
<dbReference type="InterPro" id="IPR014030">
    <property type="entry name" value="Ketoacyl_synth_N"/>
</dbReference>
<dbReference type="GO" id="GO:0004315">
    <property type="term" value="F:3-oxoacyl-[acyl-carrier-protein] synthase activity"/>
    <property type="evidence" value="ECO:0007669"/>
    <property type="project" value="InterPro"/>
</dbReference>
<dbReference type="InterPro" id="IPR018201">
    <property type="entry name" value="Ketoacyl_synth_AS"/>
</dbReference>
<protein>
    <submittedName>
        <fullName evidence="4">Fatty acid synthase-like</fullName>
    </submittedName>
</protein>
<dbReference type="InterPro" id="IPR020841">
    <property type="entry name" value="PKS_Beta-ketoAc_synthase_dom"/>
</dbReference>
<dbReference type="SUPFAM" id="SSF53901">
    <property type="entry name" value="Thiolase-like"/>
    <property type="match status" value="1"/>
</dbReference>
<dbReference type="Gene3D" id="3.40.47.10">
    <property type="match status" value="1"/>
</dbReference>
<dbReference type="PANTHER" id="PTHR43775">
    <property type="entry name" value="FATTY ACID SYNTHASE"/>
    <property type="match status" value="1"/>
</dbReference>
<dbReference type="PANTHER" id="PTHR43775:SF23">
    <property type="entry name" value="FATTY ACID SYNTHASE 3"/>
    <property type="match status" value="1"/>
</dbReference>
<evidence type="ECO:0000256" key="1">
    <source>
        <dbReference type="ARBA" id="ARBA00022679"/>
    </source>
</evidence>
<feature type="non-terminal residue" evidence="4">
    <location>
        <position position="1"/>
    </location>
</feature>
<dbReference type="GO" id="GO:0004312">
    <property type="term" value="F:fatty acid synthase activity"/>
    <property type="evidence" value="ECO:0007669"/>
    <property type="project" value="TreeGrafter"/>
</dbReference>
<evidence type="ECO:0000313" key="4">
    <source>
        <dbReference type="RefSeq" id="XP_014487192.1"/>
    </source>
</evidence>
<organism evidence="3 4">
    <name type="scientific">Dinoponera quadriceps</name>
    <name type="common">South American ant</name>
    <dbReference type="NCBI Taxonomy" id="609295"/>
    <lineage>
        <taxon>Eukaryota</taxon>
        <taxon>Metazoa</taxon>
        <taxon>Ecdysozoa</taxon>
        <taxon>Arthropoda</taxon>
        <taxon>Hexapoda</taxon>
        <taxon>Insecta</taxon>
        <taxon>Pterygota</taxon>
        <taxon>Neoptera</taxon>
        <taxon>Endopterygota</taxon>
        <taxon>Hymenoptera</taxon>
        <taxon>Apocrita</taxon>
        <taxon>Aculeata</taxon>
        <taxon>Formicoidea</taxon>
        <taxon>Formicidae</taxon>
        <taxon>Ponerinae</taxon>
        <taxon>Ponerini</taxon>
        <taxon>Dinoponera</taxon>
    </lineage>
</organism>
<gene>
    <name evidence="4" type="primary">LOC106750986</name>
</gene>
<dbReference type="PROSITE" id="PS00606">
    <property type="entry name" value="KS3_1"/>
    <property type="match status" value="1"/>
</dbReference>
<dbReference type="InterPro" id="IPR016039">
    <property type="entry name" value="Thiolase-like"/>
</dbReference>
<proteinExistence type="predicted"/>
<name>A0A6P3YB02_DINQU</name>
<dbReference type="GO" id="GO:0006633">
    <property type="term" value="P:fatty acid biosynthetic process"/>
    <property type="evidence" value="ECO:0007669"/>
    <property type="project" value="InterPro"/>
</dbReference>
<dbReference type="GeneID" id="106750986"/>
<keyword evidence="1" id="KW-0808">Transferase</keyword>
<dbReference type="Pfam" id="PF00109">
    <property type="entry name" value="ketoacyl-synt"/>
    <property type="match status" value="1"/>
</dbReference>